<dbReference type="CDD" id="cd01106">
    <property type="entry name" value="HTH_TipAL-Mta"/>
    <property type="match status" value="1"/>
</dbReference>
<evidence type="ECO:0000256" key="2">
    <source>
        <dbReference type="ARBA" id="ARBA00023125"/>
    </source>
</evidence>
<dbReference type="PANTHER" id="PTHR30204:SF90">
    <property type="entry name" value="HTH-TYPE TRANSCRIPTIONAL ACTIVATOR MTA"/>
    <property type="match status" value="1"/>
</dbReference>
<dbReference type="EMBL" id="BMKK01000001">
    <property type="protein sequence ID" value="GGD41560.1"/>
    <property type="molecule type" value="Genomic_DNA"/>
</dbReference>
<keyword evidence="1" id="KW-0805">Transcription regulation</keyword>
<sequence>MQKYSVKQLAKLAGVSVRTLHVYDKMGLLKPLSRTEAKYRLYGEQELLRLQQILFYKELDFQLQEIAQILDDKDFDVMDSLKNHKVNLRAKQDRLATLILTIDKTIENLKKDTVMSNPAELYEGLSAEKAQSYRTEAIEKYGEEVYKSEKALLKLTKPQIAELKTEQTEIAQKLFSLIHKSIESEQVQTQIARHYENIRKFWGTHGSADTQAEAYAGLGQLYVDDERFTMIDGKSHPEYALFLSKAMKYFAENRLK</sequence>
<dbReference type="Pfam" id="PF07739">
    <property type="entry name" value="TipAS"/>
    <property type="match status" value="1"/>
</dbReference>
<dbReference type="PRINTS" id="PR00040">
    <property type="entry name" value="HTHMERR"/>
</dbReference>
<accession>A0A916YDU8</accession>
<gene>
    <name evidence="6" type="ORF">GCM10011514_01970</name>
</gene>
<dbReference type="AlphaFoldDB" id="A0A916YDU8"/>
<proteinExistence type="predicted"/>
<dbReference type="InterPro" id="IPR012925">
    <property type="entry name" value="TipAS_dom"/>
</dbReference>
<evidence type="ECO:0000259" key="5">
    <source>
        <dbReference type="PROSITE" id="PS50937"/>
    </source>
</evidence>
<organism evidence="6 7">
    <name type="scientific">Emticicia aquatilis</name>
    <dbReference type="NCBI Taxonomy" id="1537369"/>
    <lineage>
        <taxon>Bacteria</taxon>
        <taxon>Pseudomonadati</taxon>
        <taxon>Bacteroidota</taxon>
        <taxon>Cytophagia</taxon>
        <taxon>Cytophagales</taxon>
        <taxon>Leadbetterellaceae</taxon>
        <taxon>Emticicia</taxon>
    </lineage>
</organism>
<dbReference type="Gene3D" id="1.10.1660.10">
    <property type="match status" value="1"/>
</dbReference>
<evidence type="ECO:0000256" key="3">
    <source>
        <dbReference type="ARBA" id="ARBA00023159"/>
    </source>
</evidence>
<name>A0A916YDU8_9BACT</name>
<keyword evidence="4" id="KW-0804">Transcription</keyword>
<dbReference type="Gene3D" id="1.10.490.50">
    <property type="entry name" value="Antibiotic binding domain of TipA-like multidrug resistance regulators"/>
    <property type="match status" value="1"/>
</dbReference>
<reference evidence="6" key="2">
    <citation type="submission" date="2020-09" db="EMBL/GenBank/DDBJ databases">
        <authorList>
            <person name="Sun Q."/>
            <person name="Zhou Y."/>
        </authorList>
    </citation>
    <scope>NUCLEOTIDE SEQUENCE</scope>
    <source>
        <strain evidence="6">CGMCC 1.15958</strain>
    </source>
</reference>
<dbReference type="Proteomes" id="UP000609064">
    <property type="component" value="Unassembled WGS sequence"/>
</dbReference>
<evidence type="ECO:0000313" key="7">
    <source>
        <dbReference type="Proteomes" id="UP000609064"/>
    </source>
</evidence>
<evidence type="ECO:0000256" key="4">
    <source>
        <dbReference type="ARBA" id="ARBA00023163"/>
    </source>
</evidence>
<keyword evidence="2" id="KW-0238">DNA-binding</keyword>
<dbReference type="GO" id="GO:0003677">
    <property type="term" value="F:DNA binding"/>
    <property type="evidence" value="ECO:0007669"/>
    <property type="project" value="UniProtKB-KW"/>
</dbReference>
<protein>
    <submittedName>
        <fullName evidence="6">MerR family transcriptional regulator</fullName>
    </submittedName>
</protein>
<evidence type="ECO:0000313" key="6">
    <source>
        <dbReference type="EMBL" id="GGD41560.1"/>
    </source>
</evidence>
<dbReference type="Pfam" id="PF13411">
    <property type="entry name" value="MerR_1"/>
    <property type="match status" value="1"/>
</dbReference>
<dbReference type="InterPro" id="IPR000551">
    <property type="entry name" value="MerR-type_HTH_dom"/>
</dbReference>
<keyword evidence="7" id="KW-1185">Reference proteome</keyword>
<dbReference type="PROSITE" id="PS50937">
    <property type="entry name" value="HTH_MERR_2"/>
    <property type="match status" value="1"/>
</dbReference>
<dbReference type="InterPro" id="IPR047057">
    <property type="entry name" value="MerR_fam"/>
</dbReference>
<feature type="domain" description="HTH merR-type" evidence="5">
    <location>
        <begin position="3"/>
        <end position="72"/>
    </location>
</feature>
<dbReference type="InterPro" id="IPR036244">
    <property type="entry name" value="TipA-like_antibiotic-bd"/>
</dbReference>
<keyword evidence="3" id="KW-0010">Activator</keyword>
<evidence type="ECO:0000256" key="1">
    <source>
        <dbReference type="ARBA" id="ARBA00023015"/>
    </source>
</evidence>
<dbReference type="SUPFAM" id="SSF46955">
    <property type="entry name" value="Putative DNA-binding domain"/>
    <property type="match status" value="1"/>
</dbReference>
<reference evidence="6" key="1">
    <citation type="journal article" date="2014" name="Int. J. Syst. Evol. Microbiol.">
        <title>Complete genome sequence of Corynebacterium casei LMG S-19264T (=DSM 44701T), isolated from a smear-ripened cheese.</title>
        <authorList>
            <consortium name="US DOE Joint Genome Institute (JGI-PGF)"/>
            <person name="Walter F."/>
            <person name="Albersmeier A."/>
            <person name="Kalinowski J."/>
            <person name="Ruckert C."/>
        </authorList>
    </citation>
    <scope>NUCLEOTIDE SEQUENCE</scope>
    <source>
        <strain evidence="6">CGMCC 1.15958</strain>
    </source>
</reference>
<dbReference type="PANTHER" id="PTHR30204">
    <property type="entry name" value="REDOX-CYCLING DRUG-SENSING TRANSCRIPTIONAL ACTIVATOR SOXR"/>
    <property type="match status" value="1"/>
</dbReference>
<comment type="caution">
    <text evidence="6">The sequence shown here is derived from an EMBL/GenBank/DDBJ whole genome shotgun (WGS) entry which is preliminary data.</text>
</comment>
<dbReference type="SUPFAM" id="SSF89082">
    <property type="entry name" value="Antibiotic binding domain of TipA-like multidrug resistance regulators"/>
    <property type="match status" value="1"/>
</dbReference>
<dbReference type="InterPro" id="IPR009061">
    <property type="entry name" value="DNA-bd_dom_put_sf"/>
</dbReference>
<dbReference type="SMART" id="SM00422">
    <property type="entry name" value="HTH_MERR"/>
    <property type="match status" value="1"/>
</dbReference>
<dbReference type="GO" id="GO:0003700">
    <property type="term" value="F:DNA-binding transcription factor activity"/>
    <property type="evidence" value="ECO:0007669"/>
    <property type="project" value="InterPro"/>
</dbReference>
<dbReference type="RefSeq" id="WP_188763728.1">
    <property type="nucleotide sequence ID" value="NZ_BMKK01000001.1"/>
</dbReference>